<dbReference type="Pfam" id="PF05839">
    <property type="entry name" value="Apc13p"/>
    <property type="match status" value="1"/>
</dbReference>
<dbReference type="Proteomes" id="UP000015100">
    <property type="component" value="Unassembled WGS sequence"/>
</dbReference>
<dbReference type="GO" id="GO:0005680">
    <property type="term" value="C:anaphase-promoting complex"/>
    <property type="evidence" value="ECO:0007669"/>
    <property type="project" value="InterPro"/>
</dbReference>
<keyword evidence="7" id="KW-1185">Reference proteome</keyword>
<dbReference type="OrthoDB" id="2351920at2759"/>
<evidence type="ECO:0000256" key="1">
    <source>
        <dbReference type="ARBA" id="ARBA00006940"/>
    </source>
</evidence>
<accession>S8BV98</accession>
<evidence type="ECO:0000313" key="6">
    <source>
        <dbReference type="EMBL" id="EPS39252.1"/>
    </source>
</evidence>
<gene>
    <name evidence="6" type="ORF">H072_6983</name>
</gene>
<proteinExistence type="inferred from homology"/>
<evidence type="ECO:0000256" key="2">
    <source>
        <dbReference type="ARBA" id="ARBA00022618"/>
    </source>
</evidence>
<evidence type="ECO:0000313" key="7">
    <source>
        <dbReference type="Proteomes" id="UP000015100"/>
    </source>
</evidence>
<dbReference type="PANTHER" id="PTHR28526:SF1">
    <property type="entry name" value="ANAPHASE-PROMOTING COMPLEX SUBUNIT 13"/>
    <property type="match status" value="1"/>
</dbReference>
<name>S8BV98_DACHA</name>
<dbReference type="eggNOG" id="ENOG502S7KP">
    <property type="taxonomic scope" value="Eukaryota"/>
</dbReference>
<keyword evidence="4" id="KW-0833">Ubl conjugation pathway</keyword>
<reference evidence="6 7" key="1">
    <citation type="journal article" date="2013" name="PLoS Genet.">
        <title>Genomic mechanisms accounting for the adaptation to parasitism in nematode-trapping fungi.</title>
        <authorList>
            <person name="Meerupati T."/>
            <person name="Andersson K.M."/>
            <person name="Friman E."/>
            <person name="Kumar D."/>
            <person name="Tunlid A."/>
            <person name="Ahren D."/>
        </authorList>
    </citation>
    <scope>NUCLEOTIDE SEQUENCE [LARGE SCALE GENOMIC DNA]</scope>
    <source>
        <strain evidence="6 7">CBS 200.50</strain>
    </source>
</reference>
<sequence length="121" mass="13933">MVSLPNNGGCSNGETNDCMYSPAILTARNYVHFRLPRIVEQYEDYCRDKLPNDEVYVPPEHQPINPEDEDDVIPDQHAAFGIARAQQKEKEPMWKDLNLTDLLHRAPTEGDMPQTRSRLPR</sequence>
<evidence type="ECO:0000256" key="3">
    <source>
        <dbReference type="ARBA" id="ARBA00022776"/>
    </source>
</evidence>
<keyword evidence="2" id="KW-0132">Cell division</keyword>
<dbReference type="InterPro" id="IPR008401">
    <property type="entry name" value="Apc13"/>
</dbReference>
<keyword evidence="3" id="KW-0498">Mitosis</keyword>
<reference evidence="7" key="2">
    <citation type="submission" date="2013-04" db="EMBL/GenBank/DDBJ databases">
        <title>Genomic mechanisms accounting for the adaptation to parasitism in nematode-trapping fungi.</title>
        <authorList>
            <person name="Ahren D.G."/>
        </authorList>
    </citation>
    <scope>NUCLEOTIDE SEQUENCE [LARGE SCALE GENOMIC DNA]</scope>
    <source>
        <strain evidence="7">CBS 200.50</strain>
    </source>
</reference>
<comment type="caution">
    <text evidence="6">The sequence shown here is derived from an EMBL/GenBank/DDBJ whole genome shotgun (WGS) entry which is preliminary data.</text>
</comment>
<dbReference type="PANTHER" id="PTHR28526">
    <property type="entry name" value="ANAPHASE-PROMOTING COMPLEX SUBUNIT 13"/>
    <property type="match status" value="1"/>
</dbReference>
<comment type="similarity">
    <text evidence="1">Belongs to the APC13 family.</text>
</comment>
<dbReference type="OMA" id="HRPINPE"/>
<protein>
    <submittedName>
        <fullName evidence="6">Uncharacterized protein</fullName>
    </submittedName>
</protein>
<dbReference type="HOGENOM" id="CLU_083683_3_1_1"/>
<dbReference type="GO" id="GO:0051301">
    <property type="term" value="P:cell division"/>
    <property type="evidence" value="ECO:0007669"/>
    <property type="project" value="UniProtKB-KW"/>
</dbReference>
<evidence type="ECO:0000256" key="5">
    <source>
        <dbReference type="ARBA" id="ARBA00023306"/>
    </source>
</evidence>
<keyword evidence="5" id="KW-0131">Cell cycle</keyword>
<dbReference type="AlphaFoldDB" id="S8BV98"/>
<dbReference type="EMBL" id="AQGS01000484">
    <property type="protein sequence ID" value="EPS39252.1"/>
    <property type="molecule type" value="Genomic_DNA"/>
</dbReference>
<evidence type="ECO:0000256" key="4">
    <source>
        <dbReference type="ARBA" id="ARBA00022786"/>
    </source>
</evidence>
<organism evidence="6 7">
    <name type="scientific">Dactylellina haptotyla (strain CBS 200.50)</name>
    <name type="common">Nematode-trapping fungus</name>
    <name type="synonym">Monacrosporium haptotylum</name>
    <dbReference type="NCBI Taxonomy" id="1284197"/>
    <lineage>
        <taxon>Eukaryota</taxon>
        <taxon>Fungi</taxon>
        <taxon>Dikarya</taxon>
        <taxon>Ascomycota</taxon>
        <taxon>Pezizomycotina</taxon>
        <taxon>Orbiliomycetes</taxon>
        <taxon>Orbiliales</taxon>
        <taxon>Orbiliaceae</taxon>
        <taxon>Dactylellina</taxon>
    </lineage>
</organism>